<evidence type="ECO:0000313" key="2">
    <source>
        <dbReference type="EMBL" id="MBZ5713414.1"/>
    </source>
</evidence>
<gene>
    <name evidence="2" type="ORF">K7C98_29625</name>
</gene>
<feature type="transmembrane region" description="Helical" evidence="1">
    <location>
        <begin position="178"/>
        <end position="198"/>
    </location>
</feature>
<comment type="caution">
    <text evidence="2">The sequence shown here is derived from an EMBL/GenBank/DDBJ whole genome shotgun (WGS) entry which is preliminary data.</text>
</comment>
<keyword evidence="3" id="KW-1185">Reference proteome</keyword>
<dbReference type="RefSeq" id="WP_224195158.1">
    <property type="nucleotide sequence ID" value="NZ_JAIRAU010000043.1"/>
</dbReference>
<reference evidence="2" key="1">
    <citation type="submission" date="2021-08" db="EMBL/GenBank/DDBJ databases">
        <authorList>
            <person name="Stevens D.C."/>
        </authorList>
    </citation>
    <scope>NUCLEOTIDE SEQUENCE</scope>
    <source>
        <strain evidence="2">DSM 53165</strain>
    </source>
</reference>
<keyword evidence="1" id="KW-1133">Transmembrane helix</keyword>
<feature type="transmembrane region" description="Helical" evidence="1">
    <location>
        <begin position="138"/>
        <end position="158"/>
    </location>
</feature>
<accession>A0ABS7TYQ5</accession>
<protein>
    <submittedName>
        <fullName evidence="2">Uncharacterized protein</fullName>
    </submittedName>
</protein>
<feature type="transmembrane region" description="Helical" evidence="1">
    <location>
        <begin position="236"/>
        <end position="260"/>
    </location>
</feature>
<dbReference type="EMBL" id="JAIRAU010000043">
    <property type="protein sequence ID" value="MBZ5713414.1"/>
    <property type="molecule type" value="Genomic_DNA"/>
</dbReference>
<keyword evidence="1" id="KW-0812">Transmembrane</keyword>
<evidence type="ECO:0000313" key="3">
    <source>
        <dbReference type="Proteomes" id="UP001139031"/>
    </source>
</evidence>
<feature type="transmembrane region" description="Helical" evidence="1">
    <location>
        <begin position="41"/>
        <end position="62"/>
    </location>
</feature>
<keyword evidence="1" id="KW-0472">Membrane</keyword>
<dbReference type="Proteomes" id="UP001139031">
    <property type="component" value="Unassembled WGS sequence"/>
</dbReference>
<organism evidence="2 3">
    <name type="scientific">Nannocystis pusilla</name>
    <dbReference type="NCBI Taxonomy" id="889268"/>
    <lineage>
        <taxon>Bacteria</taxon>
        <taxon>Pseudomonadati</taxon>
        <taxon>Myxococcota</taxon>
        <taxon>Polyangia</taxon>
        <taxon>Nannocystales</taxon>
        <taxon>Nannocystaceae</taxon>
        <taxon>Nannocystis</taxon>
    </lineage>
</organism>
<evidence type="ECO:0000256" key="1">
    <source>
        <dbReference type="SAM" id="Phobius"/>
    </source>
</evidence>
<feature type="transmembrane region" description="Helical" evidence="1">
    <location>
        <begin position="74"/>
        <end position="94"/>
    </location>
</feature>
<sequence>MRDERAARGDLADAPELFWVDGGPGDAALRRLRAAPLRGRAPAVAAGVALFAWFPLLVLAGVDGVLVGRTALPFLHDLAAHVRFLVAVPLLVLADLPIGAQLDRCTAQFIAADLVRAEDRPVFAGLLVEAHRTRDSGVAALIVITAAYVSALGIMVLGESHAGGSWHTAGPPPTLTLAGRWFALVSLPLFHFVLYRWVHRLFVWGRFLRRVSRLELRLTATHPDRAGGLGFLGDGLLPWGILVFAASAAISSAIATRILFAGATLEQYHSSYIALLVLTLVIVIGPLFAVVPALLRLRSRGLFEHGALASRYTQQFESKWFAPALPSEEPLLGTSDVQALADLAADHDVVRSIRPVPLGRREALVLVLVGLLPALPLAATTSAVRNFLQQALRLFL</sequence>
<feature type="transmembrane region" description="Helical" evidence="1">
    <location>
        <begin position="272"/>
        <end position="295"/>
    </location>
</feature>
<proteinExistence type="predicted"/>
<name>A0ABS7TYQ5_9BACT</name>
<feature type="transmembrane region" description="Helical" evidence="1">
    <location>
        <begin position="363"/>
        <end position="384"/>
    </location>
</feature>